<keyword evidence="3" id="KW-0732">Signal</keyword>
<reference evidence="4" key="1">
    <citation type="journal article" date="2021" name="Proc. Natl. Acad. Sci. U.S.A.">
        <title>Global biogeography of chemosynthetic symbionts reveals both localized and globally distributed symbiont groups. .</title>
        <authorList>
            <person name="Osvatic J.T."/>
            <person name="Wilkins L.G.E."/>
            <person name="Leibrecht L."/>
            <person name="Leray M."/>
            <person name="Zauner S."/>
            <person name="Polzin J."/>
            <person name="Camacho Y."/>
            <person name="Gros O."/>
            <person name="van Gils J.A."/>
            <person name="Eisen J.A."/>
            <person name="Petersen J.M."/>
            <person name="Yuen B."/>
        </authorList>
    </citation>
    <scope>NUCLEOTIDE SEQUENCE</scope>
    <source>
        <strain evidence="4">MAGclacostrist064TRANS</strain>
    </source>
</reference>
<keyword evidence="1" id="KW-0479">Metal-binding</keyword>
<evidence type="ECO:0000256" key="2">
    <source>
        <dbReference type="ARBA" id="ARBA00023008"/>
    </source>
</evidence>
<organism evidence="4 5">
    <name type="scientific">Candidatus Thiodiazotropha taylori</name>
    <dbReference type="NCBI Taxonomy" id="2792791"/>
    <lineage>
        <taxon>Bacteria</taxon>
        <taxon>Pseudomonadati</taxon>
        <taxon>Pseudomonadota</taxon>
        <taxon>Gammaproteobacteria</taxon>
        <taxon>Chromatiales</taxon>
        <taxon>Sedimenticolaceae</taxon>
        <taxon>Candidatus Thiodiazotropha</taxon>
    </lineage>
</organism>
<name>A0A9E4KFP4_9GAMM</name>
<dbReference type="PANTHER" id="PTHR38439:SF3">
    <property type="entry name" value="COPPER-RESISTANT CUPROPROTEIN COPI"/>
    <property type="match status" value="1"/>
</dbReference>
<evidence type="ECO:0000256" key="1">
    <source>
        <dbReference type="ARBA" id="ARBA00022723"/>
    </source>
</evidence>
<protein>
    <submittedName>
        <fullName evidence="4">Copper-binding protein</fullName>
    </submittedName>
</protein>
<sequence>MNKIFYFLLMVFPASVFAEGTHNHNHHANHHESPAGKPGDINAIDKTIKVDLLDSMQFKFENEPNIKMGETVHFVVRNLGKIPHEFSIGTENEHKQHRKKMRKHPDMKHVDGNTITVLPGETKTLTWVFGKLDTVMAACNIPGHFEAGMNHVFKMSDRNL</sequence>
<accession>A0A9E4KFP4</accession>
<proteinExistence type="predicted"/>
<comment type="caution">
    <text evidence="4">The sequence shown here is derived from an EMBL/GenBank/DDBJ whole genome shotgun (WGS) entry which is preliminary data.</text>
</comment>
<dbReference type="PANTHER" id="PTHR38439">
    <property type="entry name" value="AURACYANIN-B"/>
    <property type="match status" value="1"/>
</dbReference>
<dbReference type="Proteomes" id="UP000886667">
    <property type="component" value="Unassembled WGS sequence"/>
</dbReference>
<dbReference type="InterPro" id="IPR050845">
    <property type="entry name" value="Cu-binding_ET"/>
</dbReference>
<evidence type="ECO:0000313" key="4">
    <source>
        <dbReference type="EMBL" id="MCG7947337.1"/>
    </source>
</evidence>
<evidence type="ECO:0000256" key="3">
    <source>
        <dbReference type="SAM" id="SignalP"/>
    </source>
</evidence>
<dbReference type="AlphaFoldDB" id="A0A9E4KFP4"/>
<evidence type="ECO:0000313" key="5">
    <source>
        <dbReference type="Proteomes" id="UP000886667"/>
    </source>
</evidence>
<dbReference type="GO" id="GO:0046872">
    <property type="term" value="F:metal ion binding"/>
    <property type="evidence" value="ECO:0007669"/>
    <property type="project" value="UniProtKB-KW"/>
</dbReference>
<keyword evidence="2" id="KW-0186">Copper</keyword>
<dbReference type="EMBL" id="JAEPCM010000466">
    <property type="protein sequence ID" value="MCG7947337.1"/>
    <property type="molecule type" value="Genomic_DNA"/>
</dbReference>
<gene>
    <name evidence="4" type="ORF">JAZ07_13415</name>
</gene>
<feature type="signal peptide" evidence="3">
    <location>
        <begin position="1"/>
        <end position="18"/>
    </location>
</feature>
<feature type="chain" id="PRO_5039239599" evidence="3">
    <location>
        <begin position="19"/>
        <end position="160"/>
    </location>
</feature>